<dbReference type="OrthoDB" id="4117892at2"/>
<proteinExistence type="predicted"/>
<dbReference type="EMBL" id="CP034550">
    <property type="protein sequence ID" value="QFZ17778.1"/>
    <property type="molecule type" value="Genomic_DNA"/>
</dbReference>
<evidence type="ECO:0000313" key="2">
    <source>
        <dbReference type="EMBL" id="QFZ17778.1"/>
    </source>
</evidence>
<evidence type="ECO:0000256" key="1">
    <source>
        <dbReference type="SAM" id="MobiDB-lite"/>
    </source>
</evidence>
<sequence>MGQVDQNVPGGEFFAQEAEFQRHAASGAALDDPDRASPRLRVGDRAVSRERFTVVQGRSSN</sequence>
<reference evidence="3" key="1">
    <citation type="journal article" date="2021" name="Curr. Microbiol.">
        <title>Complete genome of nocamycin-producing strain Saccharothrix syringae NRRL B-16468 reveals the biosynthetic potential for secondary metabolites.</title>
        <authorList>
            <person name="Mo X."/>
            <person name="Yang S."/>
        </authorList>
    </citation>
    <scope>NUCLEOTIDE SEQUENCE [LARGE SCALE GENOMIC DNA]</scope>
    <source>
        <strain evidence="3">ATCC 51364 / DSM 43886 / JCM 6844 / KCTC 9398 / NBRC 14523 / NRRL B-16468 / INA 2240</strain>
    </source>
</reference>
<gene>
    <name evidence="2" type="ORF">EKG83_10060</name>
</gene>
<dbReference type="KEGG" id="ssyi:EKG83_10060"/>
<dbReference type="AlphaFoldDB" id="A0A5Q0GUU9"/>
<dbReference type="Proteomes" id="UP000325787">
    <property type="component" value="Chromosome"/>
</dbReference>
<feature type="region of interest" description="Disordered" evidence="1">
    <location>
        <begin position="22"/>
        <end position="44"/>
    </location>
</feature>
<evidence type="ECO:0000313" key="3">
    <source>
        <dbReference type="Proteomes" id="UP000325787"/>
    </source>
</evidence>
<feature type="compositionally biased region" description="Basic and acidic residues" evidence="1">
    <location>
        <begin position="32"/>
        <end position="44"/>
    </location>
</feature>
<protein>
    <submittedName>
        <fullName evidence="2">Uncharacterized protein</fullName>
    </submittedName>
</protein>
<name>A0A5Q0GUU9_SACSY</name>
<keyword evidence="3" id="KW-1185">Reference proteome</keyword>
<dbReference type="RefSeq" id="WP_153277983.1">
    <property type="nucleotide sequence ID" value="NZ_CP034550.1"/>
</dbReference>
<accession>A0A5Q0GUU9</accession>
<organism evidence="2 3">
    <name type="scientific">Saccharothrix syringae</name>
    <name type="common">Nocardiopsis syringae</name>
    <dbReference type="NCBI Taxonomy" id="103733"/>
    <lineage>
        <taxon>Bacteria</taxon>
        <taxon>Bacillati</taxon>
        <taxon>Actinomycetota</taxon>
        <taxon>Actinomycetes</taxon>
        <taxon>Pseudonocardiales</taxon>
        <taxon>Pseudonocardiaceae</taxon>
        <taxon>Saccharothrix</taxon>
    </lineage>
</organism>